<evidence type="ECO:0000256" key="1">
    <source>
        <dbReference type="SAM" id="MobiDB-lite"/>
    </source>
</evidence>
<name>A0A1B0AP54_9MUSC</name>
<feature type="region of interest" description="Disordered" evidence="1">
    <location>
        <begin position="30"/>
        <end position="49"/>
    </location>
</feature>
<dbReference type="EMBL" id="JXJN01001186">
    <property type="status" value="NOT_ANNOTATED_CDS"/>
    <property type="molecule type" value="Genomic_DNA"/>
</dbReference>
<dbReference type="Proteomes" id="UP000092460">
    <property type="component" value="Unassembled WGS sequence"/>
</dbReference>
<organism evidence="2 3">
    <name type="scientific">Glossina palpalis gambiensis</name>
    <dbReference type="NCBI Taxonomy" id="67801"/>
    <lineage>
        <taxon>Eukaryota</taxon>
        <taxon>Metazoa</taxon>
        <taxon>Ecdysozoa</taxon>
        <taxon>Arthropoda</taxon>
        <taxon>Hexapoda</taxon>
        <taxon>Insecta</taxon>
        <taxon>Pterygota</taxon>
        <taxon>Neoptera</taxon>
        <taxon>Endopterygota</taxon>
        <taxon>Diptera</taxon>
        <taxon>Brachycera</taxon>
        <taxon>Muscomorpha</taxon>
        <taxon>Hippoboscoidea</taxon>
        <taxon>Glossinidae</taxon>
        <taxon>Glossina</taxon>
    </lineage>
</organism>
<dbReference type="EnsemblMetazoa" id="GPPI003514-RA">
    <property type="protein sequence ID" value="GPPI003514-PA"/>
    <property type="gene ID" value="GPPI003514"/>
</dbReference>
<evidence type="ECO:0000313" key="2">
    <source>
        <dbReference type="EnsemblMetazoa" id="GPPI003514-PA"/>
    </source>
</evidence>
<protein>
    <submittedName>
        <fullName evidence="2">Uncharacterized protein</fullName>
    </submittedName>
</protein>
<reference evidence="2" key="2">
    <citation type="submission" date="2020-05" db="UniProtKB">
        <authorList>
            <consortium name="EnsemblMetazoa"/>
        </authorList>
    </citation>
    <scope>IDENTIFICATION</scope>
    <source>
        <strain evidence="2">IAEA</strain>
    </source>
</reference>
<sequence length="82" mass="9357">MHSEYTQEKELNIKHSSVQWMDAGCLFNSSTTSGSSNSNSNSNSKDPKAQYFPFVCKRTTYSRSNIDTFTLSFYFSALVFCR</sequence>
<accession>A0A1B0AP54</accession>
<proteinExistence type="predicted"/>
<dbReference type="EMBL" id="JXJN01001185">
    <property type="status" value="NOT_ANNOTATED_CDS"/>
    <property type="molecule type" value="Genomic_DNA"/>
</dbReference>
<keyword evidence="3" id="KW-1185">Reference proteome</keyword>
<evidence type="ECO:0000313" key="3">
    <source>
        <dbReference type="Proteomes" id="UP000092460"/>
    </source>
</evidence>
<dbReference type="AlphaFoldDB" id="A0A1B0AP54"/>
<feature type="compositionally biased region" description="Low complexity" evidence="1">
    <location>
        <begin position="30"/>
        <end position="44"/>
    </location>
</feature>
<dbReference type="VEuPathDB" id="VectorBase:GPPI003514"/>
<reference evidence="3" key="1">
    <citation type="submission" date="2015-01" db="EMBL/GenBank/DDBJ databases">
        <authorList>
            <person name="Aksoy S."/>
            <person name="Warren W."/>
            <person name="Wilson R.K."/>
        </authorList>
    </citation>
    <scope>NUCLEOTIDE SEQUENCE [LARGE SCALE GENOMIC DNA]</scope>
    <source>
        <strain evidence="3">IAEA</strain>
    </source>
</reference>